<sequence length="140" mass="15873">MESKTSMVVRYQETDQMGIVHHSVYPIWFEAARTDFIAQAGLHYRDMEQAGVWLPLKSLTCRFIHGAKYEDVVTVTTKVTNLTPARVEFSYQVENQDGVLLATGSTLHGFTTPQLKPISLKKHFPQFWEVIEKAAGLTSQ</sequence>
<dbReference type="Proteomes" id="UP000824082">
    <property type="component" value="Unassembled WGS sequence"/>
</dbReference>
<dbReference type="SUPFAM" id="SSF54637">
    <property type="entry name" value="Thioesterase/thiol ester dehydrase-isomerase"/>
    <property type="match status" value="1"/>
</dbReference>
<accession>A0A9D1IQG1</accession>
<dbReference type="GO" id="GO:0047617">
    <property type="term" value="F:fatty acyl-CoA hydrolase activity"/>
    <property type="evidence" value="ECO:0007669"/>
    <property type="project" value="TreeGrafter"/>
</dbReference>
<dbReference type="PIRSF" id="PIRSF003230">
    <property type="entry name" value="YbgC"/>
    <property type="match status" value="1"/>
</dbReference>
<dbReference type="AlphaFoldDB" id="A0A9D1IQG1"/>
<dbReference type="EMBL" id="DVMX01000073">
    <property type="protein sequence ID" value="HIU41648.1"/>
    <property type="molecule type" value="Genomic_DNA"/>
</dbReference>
<evidence type="ECO:0000256" key="2">
    <source>
        <dbReference type="ARBA" id="ARBA00022801"/>
    </source>
</evidence>
<gene>
    <name evidence="3" type="ORF">IAD19_03760</name>
</gene>
<evidence type="ECO:0000256" key="1">
    <source>
        <dbReference type="ARBA" id="ARBA00005953"/>
    </source>
</evidence>
<comment type="caution">
    <text evidence="3">The sequence shown here is derived from an EMBL/GenBank/DDBJ whole genome shotgun (WGS) entry which is preliminary data.</text>
</comment>
<dbReference type="InterPro" id="IPR006684">
    <property type="entry name" value="YbgC/YbaW"/>
</dbReference>
<keyword evidence="2" id="KW-0378">Hydrolase</keyword>
<reference evidence="3" key="2">
    <citation type="journal article" date="2021" name="PeerJ">
        <title>Extensive microbial diversity within the chicken gut microbiome revealed by metagenomics and culture.</title>
        <authorList>
            <person name="Gilroy R."/>
            <person name="Ravi A."/>
            <person name="Getino M."/>
            <person name="Pursley I."/>
            <person name="Horton D.L."/>
            <person name="Alikhan N.F."/>
            <person name="Baker D."/>
            <person name="Gharbi K."/>
            <person name="Hall N."/>
            <person name="Watson M."/>
            <person name="Adriaenssens E.M."/>
            <person name="Foster-Nyarko E."/>
            <person name="Jarju S."/>
            <person name="Secka A."/>
            <person name="Antonio M."/>
            <person name="Oren A."/>
            <person name="Chaudhuri R.R."/>
            <person name="La Ragione R."/>
            <person name="Hildebrand F."/>
            <person name="Pallen M.J."/>
        </authorList>
    </citation>
    <scope>NUCLEOTIDE SEQUENCE</scope>
    <source>
        <strain evidence="3">4509</strain>
    </source>
</reference>
<reference evidence="3" key="1">
    <citation type="submission" date="2020-10" db="EMBL/GenBank/DDBJ databases">
        <authorList>
            <person name="Gilroy R."/>
        </authorList>
    </citation>
    <scope>NUCLEOTIDE SEQUENCE</scope>
    <source>
        <strain evidence="3">4509</strain>
    </source>
</reference>
<dbReference type="PANTHER" id="PTHR31793">
    <property type="entry name" value="4-HYDROXYBENZOYL-COA THIOESTERASE FAMILY MEMBER"/>
    <property type="match status" value="1"/>
</dbReference>
<protein>
    <submittedName>
        <fullName evidence="3">Acyl-CoA thioesterase</fullName>
    </submittedName>
</protein>
<organism evidence="3 4">
    <name type="scientific">Candidatus Egerieicola faecale</name>
    <dbReference type="NCBI Taxonomy" id="2840774"/>
    <lineage>
        <taxon>Bacteria</taxon>
        <taxon>Bacillati</taxon>
        <taxon>Bacillota</taxon>
        <taxon>Clostridia</taxon>
        <taxon>Eubacteriales</taxon>
        <taxon>Oscillospiraceae</taxon>
        <taxon>Oscillospiraceae incertae sedis</taxon>
        <taxon>Candidatus Egerieicola</taxon>
    </lineage>
</organism>
<dbReference type="Gene3D" id="3.10.129.10">
    <property type="entry name" value="Hotdog Thioesterase"/>
    <property type="match status" value="1"/>
</dbReference>
<proteinExistence type="inferred from homology"/>
<dbReference type="PANTHER" id="PTHR31793:SF27">
    <property type="entry name" value="NOVEL THIOESTERASE SUPERFAMILY DOMAIN AND SAPOSIN A-TYPE DOMAIN CONTAINING PROTEIN (0610012H03RIK)"/>
    <property type="match status" value="1"/>
</dbReference>
<dbReference type="Pfam" id="PF13279">
    <property type="entry name" value="4HBT_2"/>
    <property type="match status" value="1"/>
</dbReference>
<name>A0A9D1IQG1_9FIRM</name>
<dbReference type="InterPro" id="IPR029069">
    <property type="entry name" value="HotDog_dom_sf"/>
</dbReference>
<evidence type="ECO:0000313" key="4">
    <source>
        <dbReference type="Proteomes" id="UP000824082"/>
    </source>
</evidence>
<dbReference type="NCBIfam" id="TIGR00051">
    <property type="entry name" value="YbgC/FadM family acyl-CoA thioesterase"/>
    <property type="match status" value="1"/>
</dbReference>
<comment type="similarity">
    <text evidence="1">Belongs to the 4-hydroxybenzoyl-CoA thioesterase family.</text>
</comment>
<dbReference type="CDD" id="cd00586">
    <property type="entry name" value="4HBT"/>
    <property type="match status" value="1"/>
</dbReference>
<dbReference type="InterPro" id="IPR050563">
    <property type="entry name" value="4-hydroxybenzoyl-CoA_TE"/>
</dbReference>
<evidence type="ECO:0000313" key="3">
    <source>
        <dbReference type="EMBL" id="HIU41648.1"/>
    </source>
</evidence>